<keyword evidence="3 6" id="KW-0853">WD repeat</keyword>
<dbReference type="InterPro" id="IPR036322">
    <property type="entry name" value="WD40_repeat_dom_sf"/>
</dbReference>
<keyword evidence="10" id="KW-1185">Reference proteome</keyword>
<evidence type="ECO:0000256" key="3">
    <source>
        <dbReference type="ARBA" id="ARBA00022574"/>
    </source>
</evidence>
<evidence type="ECO:0000256" key="6">
    <source>
        <dbReference type="PROSITE-ProRule" id="PRU00221"/>
    </source>
</evidence>
<dbReference type="Pfam" id="PF00400">
    <property type="entry name" value="WD40"/>
    <property type="match status" value="6"/>
</dbReference>
<dbReference type="InterPro" id="IPR015943">
    <property type="entry name" value="WD40/YVTN_repeat-like_dom_sf"/>
</dbReference>
<feature type="region of interest" description="Disordered" evidence="7">
    <location>
        <begin position="683"/>
        <end position="724"/>
    </location>
</feature>
<keyword evidence="5" id="KW-0833">Ubl conjugation pathway</keyword>
<dbReference type="InterPro" id="IPR051075">
    <property type="entry name" value="SCF_subunit_WD-repeat"/>
</dbReference>
<comment type="similarity">
    <text evidence="2">Belongs to the WD repeat MET30/SCONB/SCON-2 family.</text>
</comment>
<dbReference type="PROSITE" id="PS50082">
    <property type="entry name" value="WD_REPEATS_2"/>
    <property type="match status" value="6"/>
</dbReference>
<evidence type="ECO:0000313" key="9">
    <source>
        <dbReference type="EMBL" id="KAK3058504.1"/>
    </source>
</evidence>
<dbReference type="PROSITE" id="PS50181">
    <property type="entry name" value="FBOX"/>
    <property type="match status" value="1"/>
</dbReference>
<dbReference type="AlphaFoldDB" id="A0AAJ0GIY4"/>
<dbReference type="InterPro" id="IPR019775">
    <property type="entry name" value="WD40_repeat_CS"/>
</dbReference>
<keyword evidence="4" id="KW-0677">Repeat</keyword>
<dbReference type="Gene3D" id="1.20.1280.50">
    <property type="match status" value="1"/>
</dbReference>
<comment type="caution">
    <text evidence="9">The sequence shown here is derived from an EMBL/GenBank/DDBJ whole genome shotgun (WGS) entry which is preliminary data.</text>
</comment>
<dbReference type="SUPFAM" id="SSF81383">
    <property type="entry name" value="F-box domain"/>
    <property type="match status" value="1"/>
</dbReference>
<dbReference type="PRINTS" id="PR00320">
    <property type="entry name" value="GPROTEINBRPT"/>
</dbReference>
<name>A0AAJ0GIY4_9PEZI</name>
<dbReference type="InterPro" id="IPR001810">
    <property type="entry name" value="F-box_dom"/>
</dbReference>
<dbReference type="InterPro" id="IPR001680">
    <property type="entry name" value="WD40_rpt"/>
</dbReference>
<feature type="repeat" description="WD" evidence="6">
    <location>
        <begin position="496"/>
        <end position="535"/>
    </location>
</feature>
<evidence type="ECO:0000256" key="4">
    <source>
        <dbReference type="ARBA" id="ARBA00022737"/>
    </source>
</evidence>
<dbReference type="Proteomes" id="UP001271007">
    <property type="component" value="Unassembled WGS sequence"/>
</dbReference>
<dbReference type="SMART" id="SM00256">
    <property type="entry name" value="FBOX"/>
    <property type="match status" value="1"/>
</dbReference>
<dbReference type="EMBL" id="JAWDJX010000001">
    <property type="protein sequence ID" value="KAK3058504.1"/>
    <property type="molecule type" value="Genomic_DNA"/>
</dbReference>
<dbReference type="Pfam" id="PF12937">
    <property type="entry name" value="F-box-like"/>
    <property type="match status" value="1"/>
</dbReference>
<evidence type="ECO:0000256" key="5">
    <source>
        <dbReference type="ARBA" id="ARBA00022786"/>
    </source>
</evidence>
<feature type="repeat" description="WD" evidence="6">
    <location>
        <begin position="662"/>
        <end position="678"/>
    </location>
</feature>
<dbReference type="FunFam" id="1.20.1280.50:FF:000016">
    <property type="entry name" value="E3 ubiquitin ligase complex SCF subunit sconB"/>
    <property type="match status" value="1"/>
</dbReference>
<dbReference type="SMART" id="SM00320">
    <property type="entry name" value="WD40"/>
    <property type="match status" value="7"/>
</dbReference>
<dbReference type="PANTHER" id="PTHR19872">
    <property type="entry name" value="UBIQUITIN LIGASE SPECIFICITY FACTOR/HREP PROTEIN"/>
    <property type="match status" value="1"/>
</dbReference>
<proteinExistence type="inferred from homology"/>
<feature type="repeat" description="WD" evidence="6">
    <location>
        <begin position="456"/>
        <end position="495"/>
    </location>
</feature>
<feature type="compositionally biased region" description="Low complexity" evidence="7">
    <location>
        <begin position="686"/>
        <end position="722"/>
    </location>
</feature>
<dbReference type="CDD" id="cd22147">
    <property type="entry name" value="F-box_SpPof1-like"/>
    <property type="match status" value="1"/>
</dbReference>
<reference evidence="9" key="1">
    <citation type="submission" date="2023-04" db="EMBL/GenBank/DDBJ databases">
        <title>Black Yeasts Isolated from many extreme environments.</title>
        <authorList>
            <person name="Coleine C."/>
            <person name="Stajich J.E."/>
            <person name="Selbmann L."/>
        </authorList>
    </citation>
    <scope>NUCLEOTIDE SEQUENCE</scope>
    <source>
        <strain evidence="9">CCFEE 5312</strain>
    </source>
</reference>
<dbReference type="PANTHER" id="PTHR19872:SF9">
    <property type="entry name" value="UBIQUITIN-BINDING SDF UBIQUITIN LIGASE COMPLEX SUBUNIT"/>
    <property type="match status" value="1"/>
</dbReference>
<evidence type="ECO:0000259" key="8">
    <source>
        <dbReference type="PROSITE" id="PS50181"/>
    </source>
</evidence>
<accession>A0AAJ0GIY4</accession>
<dbReference type="CDD" id="cd00200">
    <property type="entry name" value="WD40"/>
    <property type="match status" value="1"/>
</dbReference>
<feature type="repeat" description="WD" evidence="6">
    <location>
        <begin position="535"/>
        <end position="576"/>
    </location>
</feature>
<evidence type="ECO:0000256" key="7">
    <source>
        <dbReference type="SAM" id="MobiDB-lite"/>
    </source>
</evidence>
<dbReference type="InterPro" id="IPR020472">
    <property type="entry name" value="WD40_PAC1"/>
</dbReference>
<evidence type="ECO:0000256" key="1">
    <source>
        <dbReference type="ARBA" id="ARBA00004906"/>
    </source>
</evidence>
<feature type="region of interest" description="Disordered" evidence="7">
    <location>
        <begin position="605"/>
        <end position="664"/>
    </location>
</feature>
<evidence type="ECO:0000256" key="2">
    <source>
        <dbReference type="ARBA" id="ARBA00007968"/>
    </source>
</evidence>
<protein>
    <recommendedName>
        <fullName evidence="8">F-box domain-containing protein</fullName>
    </recommendedName>
</protein>
<feature type="repeat" description="WD" evidence="6">
    <location>
        <begin position="412"/>
        <end position="451"/>
    </location>
</feature>
<gene>
    <name evidence="9" type="ORF">LTR09_000068</name>
</gene>
<organism evidence="9 10">
    <name type="scientific">Extremus antarcticus</name>
    <dbReference type="NCBI Taxonomy" id="702011"/>
    <lineage>
        <taxon>Eukaryota</taxon>
        <taxon>Fungi</taxon>
        <taxon>Dikarya</taxon>
        <taxon>Ascomycota</taxon>
        <taxon>Pezizomycotina</taxon>
        <taxon>Dothideomycetes</taxon>
        <taxon>Dothideomycetidae</taxon>
        <taxon>Mycosphaerellales</taxon>
        <taxon>Extremaceae</taxon>
        <taxon>Extremus</taxon>
    </lineage>
</organism>
<feature type="region of interest" description="Disordered" evidence="7">
    <location>
        <begin position="1"/>
        <end position="50"/>
    </location>
</feature>
<dbReference type="InterPro" id="IPR036047">
    <property type="entry name" value="F-box-like_dom_sf"/>
</dbReference>
<sequence>MASSSDHVLQQEQQLTPPSGSDVEQDDASPPSRPTIAVQQEVEEDRERERQRRILSLPCPGCEQDGAEGGAVGLRNRYKREIEEYTGQNIAIPVSSAHAEKHTVMPFLAEHIPNAYNVVGTAQIAWTPQQPQESPDEQMAVDPQAERENTKFCYRHSPDTKCRRQANEPSMQDLQTSLSALSQSDQQAISHVWSLFSAAPGKHRNLMLQGILTQCCFPQLSYINGAVRDLIKIDFLGALPAELGFKILCYLDAASLCKAAQVSQRWRALADDDVVWHKMCEQHIDRKCTKCGWGLPLLERKRLRNEKRQIQLRAAGRGLNEWSPAITPIPDELPSERAVGKKRAIEEGTDGVSGPTKRVCFTEDTIAGPAPIVAEGYFRPTLPTRRPWKDVYKQRFKVGTNWKHGRFSTKVFRGHTNGVMCLQFDDKILITGSYDTTVKVWDLNATDDSTACLRTLRGHTSGIRCLQFDENKLMTGSLDHTLRLWNWKTGACLRVFQAHTAGIVTLHFSGPWVASGSMDQTIRVWNSETQQTFLLRGHTDWINSVRVDEASRTLFSASDDLSVRLWDLDAKSCIKVFEGHVGQVQVVLPMPAEFELDEHRACSALLPSSSRPNGKANHDADDDTSSVASGSEHRFDVRAETPGPSEEEPFWPHQPDRPAPPRYMLSGALDATIRLWDVHFNAAERGSTPGPSSASPPQTTQHAGQPLQPGTLAPALPQLAPQPGIPFRILPTDPLTNSHTPRAASCLRTFFGHVEGIWALAADHLRLVSGSEDKMLKVWDPRTGKCERTFTGHAGPVTCVGLSDWGVASGSEDCGVRVLLFGDGLGGEGTSKD</sequence>
<dbReference type="PROSITE" id="PS00678">
    <property type="entry name" value="WD_REPEATS_1"/>
    <property type="match status" value="2"/>
</dbReference>
<dbReference type="SUPFAM" id="SSF50978">
    <property type="entry name" value="WD40 repeat-like"/>
    <property type="match status" value="1"/>
</dbReference>
<dbReference type="PROSITE" id="PS50294">
    <property type="entry name" value="WD_REPEATS_REGION"/>
    <property type="match status" value="4"/>
</dbReference>
<feature type="repeat" description="WD" evidence="6">
    <location>
        <begin position="750"/>
        <end position="789"/>
    </location>
</feature>
<feature type="domain" description="F-box" evidence="8">
    <location>
        <begin position="233"/>
        <end position="279"/>
    </location>
</feature>
<comment type="pathway">
    <text evidence="1">Protein modification; protein ubiquitination.</text>
</comment>
<feature type="compositionally biased region" description="Polar residues" evidence="7">
    <location>
        <begin position="1"/>
        <end position="19"/>
    </location>
</feature>
<evidence type="ECO:0000313" key="10">
    <source>
        <dbReference type="Proteomes" id="UP001271007"/>
    </source>
</evidence>
<dbReference type="Gene3D" id="2.130.10.10">
    <property type="entry name" value="YVTN repeat-like/Quinoprotein amine dehydrogenase"/>
    <property type="match status" value="2"/>
</dbReference>